<dbReference type="SUPFAM" id="SSF53756">
    <property type="entry name" value="UDP-Glycosyltransferase/glycogen phosphorylase"/>
    <property type="match status" value="1"/>
</dbReference>
<evidence type="ECO:0000256" key="3">
    <source>
        <dbReference type="ARBA" id="ARBA00022676"/>
    </source>
</evidence>
<dbReference type="GO" id="GO:0016758">
    <property type="term" value="F:hexosyltransferase activity"/>
    <property type="evidence" value="ECO:0007669"/>
    <property type="project" value="InterPro"/>
</dbReference>
<dbReference type="Pfam" id="PF04101">
    <property type="entry name" value="Glyco_tran_28_C"/>
    <property type="match status" value="1"/>
</dbReference>
<sequence length="375" mass="42074">MKILALTVSAGNGHNKAAESIKDYLTNNFEDIDVEIFDTLKYINPILDKLVVGSYLKSVKNTPALYGKLYEYAENDDTVSNLSGFVNDILSIKLKNLIFRKKPDVVYCTHPFPVEMLSILKRKHKVDIPVVAILTDYAPHSFWFYNSIDAYVIPHEDFVCEIREKGVPKDTIYPLGIPISNSFLQNVNKDKIRENLGLSKDKTTLLLMGGGLGIGNITKIYKELCFSTLDLQFIICAGNNTKLKNQLESLKARTLKKTIIFEYTEMVPELMSVSDILVSKPGGLTISEALVKNIPIIITSTIPGQEEKNADYLVNNGVAARVKESGDLTHLMYQLSQSKLRLSHMRDMAKEKSKPNSTKDIANLIVSFANKYIEK</sequence>
<dbReference type="Gene3D" id="3.40.50.2000">
    <property type="entry name" value="Glycogen Phosphorylase B"/>
    <property type="match status" value="2"/>
</dbReference>
<dbReference type="PANTHER" id="PTHR43025:SF3">
    <property type="entry name" value="MONOGALACTOSYLDIACYLGLYCEROL SYNTHASE 1, CHLOROPLASTIC"/>
    <property type="match status" value="1"/>
</dbReference>
<organism evidence="7 8">
    <name type="scientific">Clostridium cylindrosporum DSM 605</name>
    <dbReference type="NCBI Taxonomy" id="1121307"/>
    <lineage>
        <taxon>Bacteria</taxon>
        <taxon>Bacillati</taxon>
        <taxon>Bacillota</taxon>
        <taxon>Clostridia</taxon>
        <taxon>Eubacteriales</taxon>
        <taxon>Clostridiaceae</taxon>
        <taxon>Clostridium</taxon>
    </lineage>
</organism>
<evidence type="ECO:0000313" key="8">
    <source>
        <dbReference type="Proteomes" id="UP000036756"/>
    </source>
</evidence>
<evidence type="ECO:0000256" key="1">
    <source>
        <dbReference type="ARBA" id="ARBA00004370"/>
    </source>
</evidence>
<dbReference type="Proteomes" id="UP000036756">
    <property type="component" value="Unassembled WGS sequence"/>
</dbReference>
<gene>
    <name evidence="7" type="primary">ugtP</name>
    <name evidence="7" type="ORF">CLCY_5c00540</name>
</gene>
<dbReference type="InterPro" id="IPR007235">
    <property type="entry name" value="Glyco_trans_28_C"/>
</dbReference>
<feature type="domain" description="Glycosyl transferase family 28 C-terminal" evidence="5">
    <location>
        <begin position="217"/>
        <end position="363"/>
    </location>
</feature>
<evidence type="ECO:0000259" key="5">
    <source>
        <dbReference type="Pfam" id="PF04101"/>
    </source>
</evidence>
<evidence type="ECO:0000313" key="7">
    <source>
        <dbReference type="EMBL" id="KMT22815.1"/>
    </source>
</evidence>
<dbReference type="AlphaFoldDB" id="A0A0J8D9S9"/>
<evidence type="ECO:0000259" key="6">
    <source>
        <dbReference type="Pfam" id="PF06925"/>
    </source>
</evidence>
<comment type="subcellular location">
    <subcellularLocation>
        <location evidence="1">Membrane</location>
    </subcellularLocation>
</comment>
<dbReference type="Pfam" id="PF06925">
    <property type="entry name" value="MGDG_synth"/>
    <property type="match status" value="1"/>
</dbReference>
<keyword evidence="4 7" id="KW-0808">Transferase</keyword>
<dbReference type="GO" id="GO:0016020">
    <property type="term" value="C:membrane"/>
    <property type="evidence" value="ECO:0007669"/>
    <property type="project" value="UniProtKB-SubCell"/>
</dbReference>
<comment type="caution">
    <text evidence="7">The sequence shown here is derived from an EMBL/GenBank/DDBJ whole genome shotgun (WGS) entry which is preliminary data.</text>
</comment>
<accession>A0A0J8D9S9</accession>
<feature type="domain" description="Diacylglycerol glucosyltransferase N-terminal" evidence="6">
    <location>
        <begin position="14"/>
        <end position="179"/>
    </location>
</feature>
<dbReference type="InterPro" id="IPR009695">
    <property type="entry name" value="Diacylglyc_glucosyltr_N"/>
</dbReference>
<dbReference type="PANTHER" id="PTHR43025">
    <property type="entry name" value="MONOGALACTOSYLDIACYLGLYCEROL SYNTHASE"/>
    <property type="match status" value="1"/>
</dbReference>
<dbReference type="InterPro" id="IPR050519">
    <property type="entry name" value="Glycosyltransf_28_UgtP"/>
</dbReference>
<proteinExistence type="inferred from homology"/>
<dbReference type="RefSeq" id="WP_048569552.1">
    <property type="nucleotide sequence ID" value="NZ_LFVU01000004.1"/>
</dbReference>
<name>A0A0J8D9S9_CLOCY</name>
<dbReference type="EMBL" id="LFVU01000004">
    <property type="protein sequence ID" value="KMT22815.1"/>
    <property type="molecule type" value="Genomic_DNA"/>
</dbReference>
<protein>
    <submittedName>
        <fullName evidence="7">Processive diacylglycerol beta-glucosyltransferase UgtP</fullName>
        <ecNumber evidence="7">2.4.1.157</ecNumber>
    </submittedName>
</protein>
<dbReference type="EC" id="2.4.1.157" evidence="7"/>
<dbReference type="PATRIC" id="fig|1121307.3.peg.1986"/>
<keyword evidence="3 7" id="KW-0328">Glycosyltransferase</keyword>
<dbReference type="STRING" id="1121307.CLCY_5c00540"/>
<dbReference type="GO" id="GO:0009247">
    <property type="term" value="P:glycolipid biosynthetic process"/>
    <property type="evidence" value="ECO:0007669"/>
    <property type="project" value="InterPro"/>
</dbReference>
<evidence type="ECO:0000256" key="2">
    <source>
        <dbReference type="ARBA" id="ARBA00006962"/>
    </source>
</evidence>
<reference evidence="7 8" key="1">
    <citation type="submission" date="2015-06" db="EMBL/GenBank/DDBJ databases">
        <title>Draft genome sequence of the purine-degrading Clostridium cylindrosporum HC-1 (DSM 605).</title>
        <authorList>
            <person name="Poehlein A."/>
            <person name="Schiel-Bengelsdorf B."/>
            <person name="Bengelsdorf F."/>
            <person name="Daniel R."/>
            <person name="Duerre P."/>
        </authorList>
    </citation>
    <scope>NUCLEOTIDE SEQUENCE [LARGE SCALE GENOMIC DNA]</scope>
    <source>
        <strain evidence="7 8">DSM 605</strain>
    </source>
</reference>
<comment type="similarity">
    <text evidence="2">Belongs to the glycosyltransferase 28 family.</text>
</comment>
<evidence type="ECO:0000256" key="4">
    <source>
        <dbReference type="ARBA" id="ARBA00022679"/>
    </source>
</evidence>
<keyword evidence="8" id="KW-1185">Reference proteome</keyword>